<dbReference type="InterPro" id="IPR011429">
    <property type="entry name" value="Cyt_c_Planctomycete-type"/>
</dbReference>
<protein>
    <recommendedName>
        <fullName evidence="10">Planctomycete cytochrome C</fullName>
    </recommendedName>
</protein>
<feature type="domain" description="Cytochrome C Planctomycete-type" evidence="5">
    <location>
        <begin position="124"/>
        <end position="168"/>
    </location>
</feature>
<dbReference type="InterPro" id="IPR013043">
    <property type="entry name" value="DUF1595"/>
</dbReference>
<dbReference type="Pfam" id="PF07631">
    <property type="entry name" value="PSD4"/>
    <property type="match status" value="1"/>
</dbReference>
<evidence type="ECO:0000259" key="5">
    <source>
        <dbReference type="Pfam" id="PF07635"/>
    </source>
</evidence>
<keyword evidence="9" id="KW-1185">Reference proteome</keyword>
<dbReference type="Pfam" id="PF07627">
    <property type="entry name" value="PSCyt3"/>
    <property type="match status" value="1"/>
</dbReference>
<dbReference type="Pfam" id="PF07635">
    <property type="entry name" value="PSCyt1"/>
    <property type="match status" value="1"/>
</dbReference>
<evidence type="ECO:0000259" key="6">
    <source>
        <dbReference type="Pfam" id="PF07637"/>
    </source>
</evidence>
<feature type="domain" description="DUF1587" evidence="2">
    <location>
        <begin position="205"/>
        <end position="268"/>
    </location>
</feature>
<dbReference type="InterPro" id="IPR013039">
    <property type="entry name" value="DUF1588"/>
</dbReference>
<evidence type="ECO:0000259" key="3">
    <source>
        <dbReference type="Pfam" id="PF07627"/>
    </source>
</evidence>
<evidence type="ECO:0000259" key="1">
    <source>
        <dbReference type="Pfam" id="PF07624"/>
    </source>
</evidence>
<gene>
    <name evidence="8" type="ORF">Poly41_00960</name>
</gene>
<evidence type="ECO:0000259" key="7">
    <source>
        <dbReference type="Pfam" id="PF16841"/>
    </source>
</evidence>
<dbReference type="InterPro" id="IPR031768">
    <property type="entry name" value="CBM60_xylan-bd"/>
</dbReference>
<organism evidence="8 9">
    <name type="scientific">Novipirellula artificiosorum</name>
    <dbReference type="NCBI Taxonomy" id="2528016"/>
    <lineage>
        <taxon>Bacteria</taxon>
        <taxon>Pseudomonadati</taxon>
        <taxon>Planctomycetota</taxon>
        <taxon>Planctomycetia</taxon>
        <taxon>Pirellulales</taxon>
        <taxon>Pirellulaceae</taxon>
        <taxon>Novipirellula</taxon>
    </lineage>
</organism>
<sequence>MPESKGQRDVATSVGSAFLKFEWRFLILCRFLIEVQSDVDVAFRPLPEAWIAYNGAFLPPPEPAAAPSVYLVNAMHFLHPPRTLLRLTLSTLCVFAWSGPLLADQATTESVYSDSLLPLLRTYCFDCHDSGSDLSLEDDDSATKIAGNRKLWQRAFAQVQLGTMPPEDGETMAAAVRMRMVDMLDQVTNSVDCIQAPNAGKVVLRRLNRTEYRNTIRDLTGVDYQPADNFPGDDVGYGFDNIGDVLSLPPILLEKYLDAAEVISGQAILTPLPPQIFETELAAVSLVDARKYGRGDHLTLSSQGTVALEVEIPFQATYDLTVSASGDQGGDEPVKMEVVVGKSKQIVDVKNKQMEPITIPVRLDRGKRRIEFSFINDYYLAGKADRNLHLYHVHLVGTEPAAKRVKESNLPASHRKIIFVTPSDTCSEDQATQQVLEPLTRRAFRRPVNPQEIGRLARLAASVRADGATFEESIQVALQAILVSPHFLFKVESPPEKSGSGQSPVNPYELATRISYFLWSSMPDDELLQMASKDQLRDREPLLRKVGDMILDPRSNALIENFAGQWLQLRTLQNVEPDGDQFPLFDDHIRQLMQTETLTFFASVMRDNRPVTDLLDANFTYVNEDLAKFYGFDKVLGADFRKVSLEGTPRGGLLTQASILTVTSNPTRTSPVKRGKWILENLLNTPPPPPPPNVPELEKGILSGTLRERLEEHRANPACAACHNMMDPLGFALEHFDAIGRYRNLDGEQPIDASGKLPDGTEFSGIEDLRRILSQQRGDQFVRCLAEKMLIYAIGRGTEYYDKCALDEIMGDLRQNDYRFADLVSSIIESEPFQSQGSRE</sequence>
<proteinExistence type="predicted"/>
<dbReference type="Pfam" id="PF07624">
    <property type="entry name" value="PSD2"/>
    <property type="match status" value="1"/>
</dbReference>
<dbReference type="EMBL" id="SJPV01000001">
    <property type="protein sequence ID" value="TWU41804.1"/>
    <property type="molecule type" value="Genomic_DNA"/>
</dbReference>
<dbReference type="AlphaFoldDB" id="A0A5C6E006"/>
<feature type="domain" description="DUF1592" evidence="4">
    <location>
        <begin position="506"/>
        <end position="631"/>
    </location>
</feature>
<name>A0A5C6E006_9BACT</name>
<feature type="domain" description="DUF1588" evidence="3">
    <location>
        <begin position="650"/>
        <end position="744"/>
    </location>
</feature>
<evidence type="ECO:0000313" key="9">
    <source>
        <dbReference type="Proteomes" id="UP000319143"/>
    </source>
</evidence>
<dbReference type="InterPro" id="IPR013042">
    <property type="entry name" value="DUF1592"/>
</dbReference>
<feature type="domain" description="Carbohydrate binding module xylan-binding" evidence="7">
    <location>
        <begin position="319"/>
        <end position="402"/>
    </location>
</feature>
<dbReference type="Pfam" id="PF07637">
    <property type="entry name" value="PSD5"/>
    <property type="match status" value="1"/>
</dbReference>
<feature type="domain" description="DUF1595" evidence="6">
    <location>
        <begin position="433"/>
        <end position="492"/>
    </location>
</feature>
<evidence type="ECO:0000259" key="2">
    <source>
        <dbReference type="Pfam" id="PF07626"/>
    </source>
</evidence>
<evidence type="ECO:0000259" key="4">
    <source>
        <dbReference type="Pfam" id="PF07631"/>
    </source>
</evidence>
<accession>A0A5C6E006</accession>
<reference evidence="8 9" key="1">
    <citation type="submission" date="2019-02" db="EMBL/GenBank/DDBJ databases">
        <title>Deep-cultivation of Planctomycetes and their phenomic and genomic characterization uncovers novel biology.</title>
        <authorList>
            <person name="Wiegand S."/>
            <person name="Jogler M."/>
            <person name="Boedeker C."/>
            <person name="Pinto D."/>
            <person name="Vollmers J."/>
            <person name="Rivas-Marin E."/>
            <person name="Kohn T."/>
            <person name="Peeters S.H."/>
            <person name="Heuer A."/>
            <person name="Rast P."/>
            <person name="Oberbeckmann S."/>
            <person name="Bunk B."/>
            <person name="Jeske O."/>
            <person name="Meyerdierks A."/>
            <person name="Storesund J.E."/>
            <person name="Kallscheuer N."/>
            <person name="Luecker S."/>
            <person name="Lage O.M."/>
            <person name="Pohl T."/>
            <person name="Merkel B.J."/>
            <person name="Hornburger P."/>
            <person name="Mueller R.-W."/>
            <person name="Bruemmer F."/>
            <person name="Labrenz M."/>
            <person name="Spormann A.M."/>
            <person name="Op Den Camp H."/>
            <person name="Overmann J."/>
            <person name="Amann R."/>
            <person name="Jetten M.S.M."/>
            <person name="Mascher T."/>
            <person name="Medema M.H."/>
            <person name="Devos D.P."/>
            <person name="Kaster A.-K."/>
            <person name="Ovreas L."/>
            <person name="Rohde M."/>
            <person name="Galperin M.Y."/>
            <person name="Jogler C."/>
        </authorList>
    </citation>
    <scope>NUCLEOTIDE SEQUENCE [LARGE SCALE GENOMIC DNA]</scope>
    <source>
        <strain evidence="8 9">Poly41</strain>
    </source>
</reference>
<dbReference type="Pfam" id="PF07626">
    <property type="entry name" value="PSD3"/>
    <property type="match status" value="1"/>
</dbReference>
<evidence type="ECO:0000313" key="8">
    <source>
        <dbReference type="EMBL" id="TWU41804.1"/>
    </source>
</evidence>
<dbReference type="InterPro" id="IPR011478">
    <property type="entry name" value="DUF1585"/>
</dbReference>
<feature type="domain" description="DUF1585" evidence="1">
    <location>
        <begin position="759"/>
        <end position="833"/>
    </location>
</feature>
<dbReference type="Pfam" id="PF16841">
    <property type="entry name" value="CBM60"/>
    <property type="match status" value="1"/>
</dbReference>
<comment type="caution">
    <text evidence="8">The sequence shown here is derived from an EMBL/GenBank/DDBJ whole genome shotgun (WGS) entry which is preliminary data.</text>
</comment>
<dbReference type="Proteomes" id="UP000319143">
    <property type="component" value="Unassembled WGS sequence"/>
</dbReference>
<evidence type="ECO:0008006" key="10">
    <source>
        <dbReference type="Google" id="ProtNLM"/>
    </source>
</evidence>
<dbReference type="InterPro" id="IPR013036">
    <property type="entry name" value="DUF1587"/>
</dbReference>